<dbReference type="AlphaFoldDB" id="A0A5P6P171"/>
<protein>
    <submittedName>
        <fullName evidence="1">Uncharacterized protein</fullName>
    </submittedName>
</protein>
<accession>A0A5P6P171</accession>
<evidence type="ECO:0000313" key="2">
    <source>
        <dbReference type="Proteomes" id="UP000325641"/>
    </source>
</evidence>
<reference evidence="2" key="1">
    <citation type="submission" date="2019-10" db="EMBL/GenBank/DDBJ databases">
        <title>Complete Genome Sequence of Bradyrhizobium betae type strain PL7HG1T.</title>
        <authorList>
            <person name="Bromfield E.S.P."/>
            <person name="Cloutier S."/>
        </authorList>
    </citation>
    <scope>NUCLEOTIDE SEQUENCE [LARGE SCALE GENOMIC DNA]</scope>
    <source>
        <strain evidence="2">PL7HG1</strain>
    </source>
</reference>
<dbReference type="RefSeq" id="WP_151642133.1">
    <property type="nucleotide sequence ID" value="NZ_CP044543.1"/>
</dbReference>
<name>A0A5P6P171_9BRAD</name>
<dbReference type="Proteomes" id="UP000325641">
    <property type="component" value="Chromosome"/>
</dbReference>
<dbReference type="EMBL" id="CP044543">
    <property type="protein sequence ID" value="QFI71223.1"/>
    <property type="molecule type" value="Genomic_DNA"/>
</dbReference>
<sequence>MSIICYRNEAGELIAHRNPTKEQWDAMWFDFTKQNSTSLTEQAIEAYRQSSVLLRYLCA</sequence>
<dbReference type="KEGG" id="bbet:F8237_01835"/>
<proteinExistence type="predicted"/>
<gene>
    <name evidence="1" type="ORF">F8237_01835</name>
</gene>
<evidence type="ECO:0000313" key="1">
    <source>
        <dbReference type="EMBL" id="QFI71223.1"/>
    </source>
</evidence>
<organism evidence="1 2">
    <name type="scientific">Bradyrhizobium betae</name>
    <dbReference type="NCBI Taxonomy" id="244734"/>
    <lineage>
        <taxon>Bacteria</taxon>
        <taxon>Pseudomonadati</taxon>
        <taxon>Pseudomonadota</taxon>
        <taxon>Alphaproteobacteria</taxon>
        <taxon>Hyphomicrobiales</taxon>
        <taxon>Nitrobacteraceae</taxon>
        <taxon>Bradyrhizobium</taxon>
    </lineage>
</organism>